<dbReference type="Gene3D" id="1.20.150.30">
    <property type="entry name" value="Zincin-like metallopeptidase, N-terminal domain"/>
    <property type="match status" value="1"/>
</dbReference>
<name>C7M1S3_ACIFD</name>
<dbReference type="PANTHER" id="PTHR39420">
    <property type="match status" value="1"/>
</dbReference>
<dbReference type="SUPFAM" id="SSF55486">
    <property type="entry name" value="Metalloproteases ('zincins'), catalytic domain"/>
    <property type="match status" value="1"/>
</dbReference>
<dbReference type="AlphaFoldDB" id="C7M1S3"/>
<dbReference type="STRING" id="525909.Afer_1915"/>
<dbReference type="NCBIfam" id="TIGR03883">
    <property type="entry name" value="DUF2342_F420"/>
    <property type="match status" value="1"/>
</dbReference>
<reference evidence="1 2" key="1">
    <citation type="journal article" date="2009" name="Stand. Genomic Sci.">
        <title>Complete genome sequence of Acidimicrobium ferrooxidans type strain (ICP).</title>
        <authorList>
            <person name="Clum A."/>
            <person name="Nolan M."/>
            <person name="Lang E."/>
            <person name="Glavina Del Rio T."/>
            <person name="Tice H."/>
            <person name="Copeland A."/>
            <person name="Cheng J.F."/>
            <person name="Lucas S."/>
            <person name="Chen F."/>
            <person name="Bruce D."/>
            <person name="Goodwin L."/>
            <person name="Pitluck S."/>
            <person name="Ivanova N."/>
            <person name="Mavrommatis K."/>
            <person name="Mikhailova N."/>
            <person name="Pati A."/>
            <person name="Chen A."/>
            <person name="Palaniappan K."/>
            <person name="Goker M."/>
            <person name="Spring S."/>
            <person name="Land M."/>
            <person name="Hauser L."/>
            <person name="Chang Y.J."/>
            <person name="Jeffries C.C."/>
            <person name="Chain P."/>
            <person name="Bristow J."/>
            <person name="Eisen J.A."/>
            <person name="Markowitz V."/>
            <person name="Hugenholtz P."/>
            <person name="Kyrpides N.C."/>
            <person name="Klenk H.P."/>
            <person name="Lapidus A."/>
        </authorList>
    </citation>
    <scope>NUCLEOTIDE SEQUENCE [LARGE SCALE GENOMIC DNA]</scope>
    <source>
        <strain evidence="2">DSM 10331 / JCM 15462 / NBRC 103882 / ICP</strain>
    </source>
</reference>
<dbReference type="NCBIfam" id="TIGR03624">
    <property type="entry name" value="putative hydrolase"/>
    <property type="match status" value="1"/>
</dbReference>
<dbReference type="InterPro" id="IPR022454">
    <property type="entry name" value="CHP03883_F420-assoc"/>
</dbReference>
<gene>
    <name evidence="1" type="ordered locus">Afer_1915</name>
</gene>
<dbReference type="HOGENOM" id="CLU_059556_0_0_11"/>
<dbReference type="OrthoDB" id="142939at2"/>
<sequence length="325" mass="34483">MVSPVSHQVATLSIRALVPDTAPPPLDLIGLVAELAPIVEARCGLEIGTETLAVANLSRRAWAIHNARSYAALIGRLYPQGVPAGAAEVSGAMLGAVLAALSPRVLGQYVPGGGDEEPLLVLVGQNAQHLASGAGTDLATVARWVLSHELAHRAQFFARPWLLETLYASLAEVIAARPATPVDAVSSLLSWLGGDRRLGELGPLELVLPERAAASLARVSAIMSVIEGHADWVMRTLPSGTVPGDDELARVVDQRRSARGLARIVARLLGLDAKARQYERGRRFFERIEAERPGSALDVFERAESLPTLAELDAPETWLARVGAA</sequence>
<evidence type="ECO:0008006" key="3">
    <source>
        <dbReference type="Google" id="ProtNLM"/>
    </source>
</evidence>
<protein>
    <recommendedName>
        <fullName evidence="3">Hydrolase</fullName>
    </recommendedName>
</protein>
<dbReference type="PANTHER" id="PTHR39420:SF1">
    <property type="entry name" value="HYDROLASE"/>
    <property type="match status" value="1"/>
</dbReference>
<accession>C7M1S3</accession>
<dbReference type="Proteomes" id="UP000000771">
    <property type="component" value="Chromosome"/>
</dbReference>
<dbReference type="InterPro" id="IPR018766">
    <property type="entry name" value="Zinicin_2"/>
</dbReference>
<dbReference type="Pfam" id="PF10103">
    <property type="entry name" value="Zincin_2"/>
    <property type="match status" value="1"/>
</dbReference>
<dbReference type="KEGG" id="afo:Afer_1915"/>
<organism evidence="1 2">
    <name type="scientific">Acidimicrobium ferrooxidans (strain DSM 10331 / JCM 15462 / NBRC 103882 / ICP)</name>
    <dbReference type="NCBI Taxonomy" id="525909"/>
    <lineage>
        <taxon>Bacteria</taxon>
        <taxon>Bacillati</taxon>
        <taxon>Actinomycetota</taxon>
        <taxon>Acidimicrobiia</taxon>
        <taxon>Acidimicrobiales</taxon>
        <taxon>Acidimicrobiaceae</taxon>
        <taxon>Acidimicrobium</taxon>
    </lineage>
</organism>
<dbReference type="EMBL" id="CP001631">
    <property type="protein sequence ID" value="ACU54820.1"/>
    <property type="molecule type" value="Genomic_DNA"/>
</dbReference>
<evidence type="ECO:0000313" key="2">
    <source>
        <dbReference type="Proteomes" id="UP000000771"/>
    </source>
</evidence>
<dbReference type="InterPro" id="IPR042271">
    <property type="entry name" value="Zinicin_2_N"/>
</dbReference>
<proteinExistence type="predicted"/>
<keyword evidence="2" id="KW-1185">Reference proteome</keyword>
<evidence type="ECO:0000313" key="1">
    <source>
        <dbReference type="EMBL" id="ACU54820.1"/>
    </source>
</evidence>
<dbReference type="eggNOG" id="COG5282">
    <property type="taxonomic scope" value="Bacteria"/>
</dbReference>